<dbReference type="NCBIfam" id="TIGR02241">
    <property type="entry name" value="conserved hypothetical phage tail region protein"/>
    <property type="match status" value="1"/>
</dbReference>
<organism evidence="1">
    <name type="scientific">uncultured Caudovirales phage</name>
    <dbReference type="NCBI Taxonomy" id="2100421"/>
    <lineage>
        <taxon>Viruses</taxon>
        <taxon>Duplodnaviria</taxon>
        <taxon>Heunggongvirae</taxon>
        <taxon>Uroviricota</taxon>
        <taxon>Caudoviricetes</taxon>
        <taxon>Peduoviridae</taxon>
        <taxon>Maltschvirus</taxon>
        <taxon>Maltschvirus maltsch</taxon>
    </lineage>
</organism>
<dbReference type="InterPro" id="IPR011747">
    <property type="entry name" value="CHP02241"/>
</dbReference>
<reference evidence="1" key="1">
    <citation type="submission" date="2020-04" db="EMBL/GenBank/DDBJ databases">
        <authorList>
            <person name="Chiriac C."/>
            <person name="Salcher M."/>
            <person name="Ghai R."/>
            <person name="Kavagutti S V."/>
        </authorList>
    </citation>
    <scope>NUCLEOTIDE SEQUENCE</scope>
</reference>
<sequence length="198" mass="21549">MTSSIINRFSTIATDPLRSFRFYAEFKPTTEAAFSPKITTGWVGGFTNISGLNITTQAIQYREGGYNTTVHQVPGMTTFSPISMQRGVLDGNDQAITWMRGLFAASAGDGLATGAGNTFRVNVDIYVMDHPNANAQSTNLPKMGFRVHNAWITGLNYTDLNANDGALLFESMQLVHEGLSVFFTDDDFKPTGRTITGA</sequence>
<accession>A0A6J5MND6</accession>
<dbReference type="EMBL" id="LR796484">
    <property type="protein sequence ID" value="CAB4148168.1"/>
    <property type="molecule type" value="Genomic_DNA"/>
</dbReference>
<dbReference type="Pfam" id="PF06841">
    <property type="entry name" value="Phage_T4_gp19"/>
    <property type="match status" value="1"/>
</dbReference>
<dbReference type="PANTHER" id="PTHR38009">
    <property type="entry name" value="CONSERVED HYPOTHETICAL PHAGE TAIL PROTEIN"/>
    <property type="match status" value="1"/>
</dbReference>
<dbReference type="PANTHER" id="PTHR38009:SF1">
    <property type="entry name" value="CONSERVED HYPOTHETICAL PHAGE TAIL PROTEIN"/>
    <property type="match status" value="1"/>
</dbReference>
<evidence type="ECO:0000313" key="2">
    <source>
        <dbReference type="EMBL" id="CAB4158163.1"/>
    </source>
</evidence>
<evidence type="ECO:0008006" key="3">
    <source>
        <dbReference type="Google" id="ProtNLM"/>
    </source>
</evidence>
<protein>
    <recommendedName>
        <fullName evidence="3">Bacteriophage T4, Gp19, tail tube</fullName>
    </recommendedName>
</protein>
<dbReference type="GO" id="GO:0005198">
    <property type="term" value="F:structural molecule activity"/>
    <property type="evidence" value="ECO:0007669"/>
    <property type="project" value="InterPro"/>
</dbReference>
<dbReference type="InterPro" id="IPR010667">
    <property type="entry name" value="Phage_T4_Gp19"/>
</dbReference>
<dbReference type="EMBL" id="LR796666">
    <property type="protein sequence ID" value="CAB4158163.1"/>
    <property type="molecule type" value="Genomic_DNA"/>
</dbReference>
<proteinExistence type="predicted"/>
<name>A0A6J5MND6_9CAUD</name>
<evidence type="ECO:0000313" key="1">
    <source>
        <dbReference type="EMBL" id="CAB4148168.1"/>
    </source>
</evidence>
<gene>
    <name evidence="1" type="ORF">UFOVP429_132</name>
    <name evidence="2" type="ORF">UFOVP696_35</name>
</gene>